<dbReference type="GO" id="GO:0022857">
    <property type="term" value="F:transmembrane transporter activity"/>
    <property type="evidence" value="ECO:0007669"/>
    <property type="project" value="InterPro"/>
</dbReference>
<name>A0A1G2DMW6_9BACT</name>
<feature type="transmembrane region" description="Helical" evidence="6">
    <location>
        <begin position="52"/>
        <end position="69"/>
    </location>
</feature>
<dbReference type="AlphaFoldDB" id="A0A1G2DMW6"/>
<protein>
    <recommendedName>
        <fullName evidence="9">Major facilitator superfamily (MFS) profile domain-containing protein</fullName>
    </recommendedName>
</protein>
<reference evidence="7 8" key="1">
    <citation type="journal article" date="2016" name="Nat. Commun.">
        <title>Thousands of microbial genomes shed light on interconnected biogeochemical processes in an aquifer system.</title>
        <authorList>
            <person name="Anantharaman K."/>
            <person name="Brown C.T."/>
            <person name="Hug L.A."/>
            <person name="Sharon I."/>
            <person name="Castelle C.J."/>
            <person name="Probst A.J."/>
            <person name="Thomas B.C."/>
            <person name="Singh A."/>
            <person name="Wilkins M.J."/>
            <person name="Karaoz U."/>
            <person name="Brodie E.L."/>
            <person name="Williams K.H."/>
            <person name="Hubbard S.S."/>
            <person name="Banfield J.F."/>
        </authorList>
    </citation>
    <scope>NUCLEOTIDE SEQUENCE [LARGE SCALE GENOMIC DNA]</scope>
</reference>
<comment type="subcellular location">
    <subcellularLocation>
        <location evidence="1">Cell membrane</location>
        <topology evidence="1">Multi-pass membrane protein</topology>
    </subcellularLocation>
</comment>
<dbReference type="PANTHER" id="PTHR43124">
    <property type="entry name" value="PURINE EFFLUX PUMP PBUE"/>
    <property type="match status" value="1"/>
</dbReference>
<feature type="transmembrane region" description="Helical" evidence="6">
    <location>
        <begin position="107"/>
        <end position="129"/>
    </location>
</feature>
<dbReference type="SUPFAM" id="SSF103473">
    <property type="entry name" value="MFS general substrate transporter"/>
    <property type="match status" value="1"/>
</dbReference>
<dbReference type="InterPro" id="IPR036259">
    <property type="entry name" value="MFS_trans_sf"/>
</dbReference>
<feature type="transmembrane region" description="Helical" evidence="6">
    <location>
        <begin position="224"/>
        <end position="246"/>
    </location>
</feature>
<evidence type="ECO:0000313" key="8">
    <source>
        <dbReference type="Proteomes" id="UP000177573"/>
    </source>
</evidence>
<evidence type="ECO:0008006" key="9">
    <source>
        <dbReference type="Google" id="ProtNLM"/>
    </source>
</evidence>
<feature type="transmembrane region" description="Helical" evidence="6">
    <location>
        <begin position="20"/>
        <end position="40"/>
    </location>
</feature>
<evidence type="ECO:0000256" key="1">
    <source>
        <dbReference type="ARBA" id="ARBA00004651"/>
    </source>
</evidence>
<keyword evidence="5 6" id="KW-0472">Membrane</keyword>
<evidence type="ECO:0000256" key="4">
    <source>
        <dbReference type="ARBA" id="ARBA00022989"/>
    </source>
</evidence>
<keyword evidence="2" id="KW-1003">Cell membrane</keyword>
<dbReference type="GO" id="GO:0005886">
    <property type="term" value="C:plasma membrane"/>
    <property type="evidence" value="ECO:0007669"/>
    <property type="project" value="UniProtKB-SubCell"/>
</dbReference>
<feature type="transmembrane region" description="Helical" evidence="6">
    <location>
        <begin position="252"/>
        <end position="275"/>
    </location>
</feature>
<feature type="transmembrane region" description="Helical" evidence="6">
    <location>
        <begin position="81"/>
        <end position="101"/>
    </location>
</feature>
<evidence type="ECO:0000256" key="3">
    <source>
        <dbReference type="ARBA" id="ARBA00022692"/>
    </source>
</evidence>
<dbReference type="Proteomes" id="UP000177573">
    <property type="component" value="Unassembled WGS sequence"/>
</dbReference>
<keyword evidence="3 6" id="KW-0812">Transmembrane</keyword>
<dbReference type="Pfam" id="PF07690">
    <property type="entry name" value="MFS_1"/>
    <property type="match status" value="1"/>
</dbReference>
<dbReference type="InterPro" id="IPR011701">
    <property type="entry name" value="MFS"/>
</dbReference>
<evidence type="ECO:0000256" key="5">
    <source>
        <dbReference type="ARBA" id="ARBA00023136"/>
    </source>
</evidence>
<organism evidence="7 8">
    <name type="scientific">Candidatus Lloydbacteria bacterium RIFCSPLOWO2_02_FULL_51_11</name>
    <dbReference type="NCBI Taxonomy" id="1798667"/>
    <lineage>
        <taxon>Bacteria</taxon>
        <taxon>Candidatus Lloydiibacteriota</taxon>
    </lineage>
</organism>
<feature type="transmembrane region" description="Helical" evidence="6">
    <location>
        <begin position="169"/>
        <end position="191"/>
    </location>
</feature>
<feature type="transmembrane region" description="Helical" evidence="6">
    <location>
        <begin position="287"/>
        <end position="306"/>
    </location>
</feature>
<feature type="transmembrane region" description="Helical" evidence="6">
    <location>
        <begin position="141"/>
        <end position="163"/>
    </location>
</feature>
<accession>A0A1G2DMW6</accession>
<keyword evidence="4 6" id="KW-1133">Transmembrane helix</keyword>
<comment type="caution">
    <text evidence="7">The sequence shown here is derived from an EMBL/GenBank/DDBJ whole genome shotgun (WGS) entry which is preliminary data.</text>
</comment>
<evidence type="ECO:0000313" key="7">
    <source>
        <dbReference type="EMBL" id="OGZ14853.1"/>
    </source>
</evidence>
<evidence type="ECO:0000256" key="2">
    <source>
        <dbReference type="ARBA" id="ARBA00022475"/>
    </source>
</evidence>
<dbReference type="PANTHER" id="PTHR43124:SF3">
    <property type="entry name" value="CHLORAMPHENICOL EFFLUX PUMP RV0191"/>
    <property type="match status" value="1"/>
</dbReference>
<gene>
    <name evidence="7" type="ORF">A3J08_04390</name>
</gene>
<proteinExistence type="predicted"/>
<feature type="transmembrane region" description="Helical" evidence="6">
    <location>
        <begin position="377"/>
        <end position="394"/>
    </location>
</feature>
<dbReference type="InterPro" id="IPR050189">
    <property type="entry name" value="MFS_Efflux_Transporters"/>
</dbReference>
<dbReference type="STRING" id="1798667.A3J08_04390"/>
<dbReference type="EMBL" id="MHLR01000022">
    <property type="protein sequence ID" value="OGZ14853.1"/>
    <property type="molecule type" value="Genomic_DNA"/>
</dbReference>
<evidence type="ECO:0000256" key="6">
    <source>
        <dbReference type="SAM" id="Phobius"/>
    </source>
</evidence>
<dbReference type="Gene3D" id="1.20.1250.20">
    <property type="entry name" value="MFS general substrate transporter like domains"/>
    <property type="match status" value="2"/>
</dbReference>
<sequence>MPRTRNKKTGLTTAPAATLYALYLTIFLFALHYALPLYISSSFLSQFFSQKTLGLLYAASSLILIFLFVQMPRILKTFGALRTTLAFILLEIASLAGLAYGESALTVALVFIANQALVSLIFFNFDVFFETFSKDATTGTVRGIMLTVFNVAILLGPLLAGIILTNGDYFKVFLVSAALLVPALWIFFVHFSTFKDSKYKKVAYIETVRDIILARHPKDEIRHALVASLLMRFFYSWMIIYTPLYLHGDLGFSWSAIGTIFTIMLLPFVLFEAAVGAFADARSNEPTVMRVGFLIAAVFTGILPFVGSSSLALWAVLLFGTRVGISFVEVASESYFFKHVTSADTNALSVFRNANPVAFLIGPALASLLLLFMPMQYLFLVLALVLLYGAVSIGRPKKKTAARANS</sequence>